<feature type="compositionally biased region" description="Basic and acidic residues" evidence="1">
    <location>
        <begin position="89"/>
        <end position="100"/>
    </location>
</feature>
<name>A0ABM1RZE0_LIMPO</name>
<feature type="non-terminal residue" evidence="3">
    <location>
        <position position="424"/>
    </location>
</feature>
<feature type="region of interest" description="Disordered" evidence="1">
    <location>
        <begin position="1"/>
        <end position="271"/>
    </location>
</feature>
<evidence type="ECO:0000313" key="2">
    <source>
        <dbReference type="Proteomes" id="UP000694941"/>
    </source>
</evidence>
<organism evidence="2 3">
    <name type="scientific">Limulus polyphemus</name>
    <name type="common">Atlantic horseshoe crab</name>
    <dbReference type="NCBI Taxonomy" id="6850"/>
    <lineage>
        <taxon>Eukaryota</taxon>
        <taxon>Metazoa</taxon>
        <taxon>Ecdysozoa</taxon>
        <taxon>Arthropoda</taxon>
        <taxon>Chelicerata</taxon>
        <taxon>Merostomata</taxon>
        <taxon>Xiphosura</taxon>
        <taxon>Limulidae</taxon>
        <taxon>Limulus</taxon>
    </lineage>
</organism>
<accession>A0ABM1RZE0</accession>
<feature type="compositionally biased region" description="Polar residues" evidence="1">
    <location>
        <begin position="297"/>
        <end position="310"/>
    </location>
</feature>
<feature type="compositionally biased region" description="Acidic residues" evidence="1">
    <location>
        <begin position="1"/>
        <end position="11"/>
    </location>
</feature>
<protein>
    <submittedName>
        <fullName evidence="3">Uncharacterized protein LOC111084276</fullName>
    </submittedName>
</protein>
<feature type="compositionally biased region" description="Polar residues" evidence="1">
    <location>
        <begin position="129"/>
        <end position="144"/>
    </location>
</feature>
<proteinExistence type="predicted"/>
<reference evidence="3" key="1">
    <citation type="submission" date="2025-08" db="UniProtKB">
        <authorList>
            <consortium name="RefSeq"/>
        </authorList>
    </citation>
    <scope>IDENTIFICATION</scope>
    <source>
        <tissue evidence="3">Muscle</tissue>
    </source>
</reference>
<feature type="non-terminal residue" evidence="3">
    <location>
        <position position="1"/>
    </location>
</feature>
<feature type="compositionally biased region" description="Basic and acidic residues" evidence="1">
    <location>
        <begin position="159"/>
        <end position="172"/>
    </location>
</feature>
<keyword evidence="2" id="KW-1185">Reference proteome</keyword>
<sequence length="424" mass="46406">FSEELGLDLEGDSVRRRQNSLLPADQGRSKGELGTGRKRSGGLDWLEGSGSDVEYKPTPADQGRSKGELGTSRKRSSGLDWLEGSGSDVEYKPTLERAGSRDSVPTLERETMSNKASVGTRGELDWCSGSGSDSEYKSNLTSASRKLKGANELTVENRSAGDKPMSERRRGSGLDWLGGSRNESEHITSGLLGGSGRRRGRQQPQTDLLGFEGEINSQVSKTEKTPFAQKDQPVDLIERPSFFPGEPTNKNFGGIKQDESSGIDKNQVKHSEGDDWLLLKKKFEANKSPVSPKLVSKTASPSKSEATGSSRLVQLSPAKSVVGKPLNQELSDHRVEDVAVGASPYVSTGFIATPTVVNTPPNPIVQANHVELEGLLKSLHLERDQLIQSMEAMRTRYQEEMNHLQSFYQNQQKTTDETFQLKEI</sequence>
<feature type="region of interest" description="Disordered" evidence="1">
    <location>
        <begin position="289"/>
        <end position="310"/>
    </location>
</feature>
<evidence type="ECO:0000313" key="3">
    <source>
        <dbReference type="RefSeq" id="XP_022236745.1"/>
    </source>
</evidence>
<dbReference type="Proteomes" id="UP000694941">
    <property type="component" value="Unplaced"/>
</dbReference>
<dbReference type="RefSeq" id="XP_022236745.1">
    <property type="nucleotide sequence ID" value="XM_022381037.1"/>
</dbReference>
<dbReference type="GeneID" id="111084276"/>
<gene>
    <name evidence="3" type="primary">LOC111084276</name>
</gene>
<evidence type="ECO:0000256" key="1">
    <source>
        <dbReference type="SAM" id="MobiDB-lite"/>
    </source>
</evidence>